<dbReference type="Proteomes" id="UP000198901">
    <property type="component" value="Unassembled WGS sequence"/>
</dbReference>
<dbReference type="InterPro" id="IPR007492">
    <property type="entry name" value="LytTR_DNA-bd_dom"/>
</dbReference>
<keyword evidence="1" id="KW-0597">Phosphoprotein</keyword>
<name>A0A1G9HVR9_9BACT</name>
<accession>A0A1G9HVR9</accession>
<evidence type="ECO:0000313" key="4">
    <source>
        <dbReference type="EMBL" id="SDL17107.1"/>
    </source>
</evidence>
<dbReference type="Pfam" id="PF04397">
    <property type="entry name" value="LytTR"/>
    <property type="match status" value="1"/>
</dbReference>
<dbReference type="InterPro" id="IPR046947">
    <property type="entry name" value="LytR-like"/>
</dbReference>
<keyword evidence="5" id="KW-1185">Reference proteome</keyword>
<feature type="domain" description="Response regulatory" evidence="2">
    <location>
        <begin position="2"/>
        <end position="115"/>
    </location>
</feature>
<dbReference type="AlphaFoldDB" id="A0A1G9HVR9"/>
<feature type="modified residue" description="4-aspartylphosphate" evidence="1">
    <location>
        <position position="55"/>
    </location>
</feature>
<reference evidence="4 5" key="1">
    <citation type="submission" date="2016-10" db="EMBL/GenBank/DDBJ databases">
        <authorList>
            <person name="de Groot N.N."/>
        </authorList>
    </citation>
    <scope>NUCLEOTIDE SEQUENCE [LARGE SCALE GENOMIC DNA]</scope>
    <source>
        <strain evidence="4 5">DSM 21668</strain>
    </source>
</reference>
<dbReference type="PANTHER" id="PTHR37299:SF1">
    <property type="entry name" value="STAGE 0 SPORULATION PROTEIN A HOMOLOG"/>
    <property type="match status" value="1"/>
</dbReference>
<dbReference type="SMART" id="SM00850">
    <property type="entry name" value="LytTR"/>
    <property type="match status" value="1"/>
</dbReference>
<dbReference type="PANTHER" id="PTHR37299">
    <property type="entry name" value="TRANSCRIPTIONAL REGULATOR-RELATED"/>
    <property type="match status" value="1"/>
</dbReference>
<dbReference type="OrthoDB" id="1646880at2"/>
<dbReference type="EMBL" id="FNGS01000001">
    <property type="protein sequence ID" value="SDL17107.1"/>
    <property type="molecule type" value="Genomic_DNA"/>
</dbReference>
<evidence type="ECO:0000259" key="2">
    <source>
        <dbReference type="PROSITE" id="PS50110"/>
    </source>
</evidence>
<evidence type="ECO:0000259" key="3">
    <source>
        <dbReference type="PROSITE" id="PS50930"/>
    </source>
</evidence>
<dbReference type="InterPro" id="IPR011006">
    <property type="entry name" value="CheY-like_superfamily"/>
</dbReference>
<protein>
    <submittedName>
        <fullName evidence="4">Two component transcriptional regulator, LytTR family</fullName>
    </submittedName>
</protein>
<dbReference type="InterPro" id="IPR001789">
    <property type="entry name" value="Sig_transdc_resp-reg_receiver"/>
</dbReference>
<proteinExistence type="predicted"/>
<dbReference type="PROSITE" id="PS50110">
    <property type="entry name" value="RESPONSE_REGULATORY"/>
    <property type="match status" value="1"/>
</dbReference>
<dbReference type="Gene3D" id="3.40.50.2300">
    <property type="match status" value="1"/>
</dbReference>
<dbReference type="Pfam" id="PF00072">
    <property type="entry name" value="Response_reg"/>
    <property type="match status" value="1"/>
</dbReference>
<dbReference type="STRING" id="563176.SAMN04488090_0230"/>
<dbReference type="Gene3D" id="2.40.50.1020">
    <property type="entry name" value="LytTr DNA-binding domain"/>
    <property type="match status" value="1"/>
</dbReference>
<dbReference type="PROSITE" id="PS50930">
    <property type="entry name" value="HTH_LYTTR"/>
    <property type="match status" value="1"/>
</dbReference>
<evidence type="ECO:0000313" key="5">
    <source>
        <dbReference type="Proteomes" id="UP000198901"/>
    </source>
</evidence>
<dbReference type="GO" id="GO:0000156">
    <property type="term" value="F:phosphorelay response regulator activity"/>
    <property type="evidence" value="ECO:0007669"/>
    <property type="project" value="InterPro"/>
</dbReference>
<evidence type="ECO:0000256" key="1">
    <source>
        <dbReference type="PROSITE-ProRule" id="PRU00169"/>
    </source>
</evidence>
<dbReference type="RefSeq" id="WP_093196663.1">
    <property type="nucleotide sequence ID" value="NZ_FNGS01000001.1"/>
</dbReference>
<dbReference type="GO" id="GO:0003677">
    <property type="term" value="F:DNA binding"/>
    <property type="evidence" value="ECO:0007669"/>
    <property type="project" value="InterPro"/>
</dbReference>
<sequence>MTILLLEDNRKAADDLARLIREWKPDVRIEGPLASLEATARWFATHPLPDLIFADIELSDGLSLTFFREQLPPVPIIFCTAYDRYALEAFESAGVDYLLKPVDPEKLTRSFGKIGLLHAIFAREEFEEKISRVIRQLTSPYRRTLVVHRRGRLIPLNVEEIRFAYTENDIVYLHTRDRRYEADSSMENLEADLDPHQFFRANRQFLIARDAIAEVHRGFARKLTVTLHIPTPVAVVISKAKASAFLKWMED</sequence>
<organism evidence="4 5">
    <name type="scientific">Siphonobacter aquaeclarae</name>
    <dbReference type="NCBI Taxonomy" id="563176"/>
    <lineage>
        <taxon>Bacteria</taxon>
        <taxon>Pseudomonadati</taxon>
        <taxon>Bacteroidota</taxon>
        <taxon>Cytophagia</taxon>
        <taxon>Cytophagales</taxon>
        <taxon>Cytophagaceae</taxon>
        <taxon>Siphonobacter</taxon>
    </lineage>
</organism>
<gene>
    <name evidence="4" type="ORF">SAMN04488090_0230</name>
</gene>
<dbReference type="SUPFAM" id="SSF52172">
    <property type="entry name" value="CheY-like"/>
    <property type="match status" value="1"/>
</dbReference>
<feature type="domain" description="HTH LytTR-type" evidence="3">
    <location>
        <begin position="145"/>
        <end position="251"/>
    </location>
</feature>
<dbReference type="SMART" id="SM00448">
    <property type="entry name" value="REC"/>
    <property type="match status" value="1"/>
</dbReference>